<keyword evidence="2" id="KW-1185">Reference proteome</keyword>
<sequence>MSIVAPEIIVRLTEEQARAGGPGSGYAVDPGYLNVFGTIGCVLLLTPAGEVLVDHHDEEGIVEATPDEREFAHVRAASGHPELRGLMPSRPADAVDCPLCHGAGSVPLPNGHRVFCGAEQCNSRGWVPPHS</sequence>
<gene>
    <name evidence="1" type="ORF">ACFO0C_48775</name>
</gene>
<evidence type="ECO:0000313" key="1">
    <source>
        <dbReference type="EMBL" id="MFC4072878.1"/>
    </source>
</evidence>
<comment type="caution">
    <text evidence="1">The sequence shown here is derived from an EMBL/GenBank/DDBJ whole genome shotgun (WGS) entry which is preliminary data.</text>
</comment>
<dbReference type="RefSeq" id="WP_378073799.1">
    <property type="nucleotide sequence ID" value="NZ_JBHSBL010000046.1"/>
</dbReference>
<dbReference type="Proteomes" id="UP001595867">
    <property type="component" value="Unassembled WGS sequence"/>
</dbReference>
<reference evidence="2" key="1">
    <citation type="journal article" date="2019" name="Int. J. Syst. Evol. Microbiol.">
        <title>The Global Catalogue of Microorganisms (GCM) 10K type strain sequencing project: providing services to taxonomists for standard genome sequencing and annotation.</title>
        <authorList>
            <consortium name="The Broad Institute Genomics Platform"/>
            <consortium name="The Broad Institute Genome Sequencing Center for Infectious Disease"/>
            <person name="Wu L."/>
            <person name="Ma J."/>
        </authorList>
    </citation>
    <scope>NUCLEOTIDE SEQUENCE [LARGE SCALE GENOMIC DNA]</scope>
    <source>
        <strain evidence="2">TBRC 5832</strain>
    </source>
</reference>
<organism evidence="1 2">
    <name type="scientific">Actinoplanes subglobosus</name>
    <dbReference type="NCBI Taxonomy" id="1547892"/>
    <lineage>
        <taxon>Bacteria</taxon>
        <taxon>Bacillati</taxon>
        <taxon>Actinomycetota</taxon>
        <taxon>Actinomycetes</taxon>
        <taxon>Micromonosporales</taxon>
        <taxon>Micromonosporaceae</taxon>
        <taxon>Actinoplanes</taxon>
    </lineage>
</organism>
<evidence type="ECO:0000313" key="2">
    <source>
        <dbReference type="Proteomes" id="UP001595867"/>
    </source>
</evidence>
<dbReference type="EMBL" id="JBHSBL010000046">
    <property type="protein sequence ID" value="MFC4072878.1"/>
    <property type="molecule type" value="Genomic_DNA"/>
</dbReference>
<protein>
    <submittedName>
        <fullName evidence="1">Uncharacterized protein</fullName>
    </submittedName>
</protein>
<proteinExistence type="predicted"/>
<accession>A0ABV8JBP4</accession>
<name>A0ABV8JBP4_9ACTN</name>